<dbReference type="SUPFAM" id="SSF55781">
    <property type="entry name" value="GAF domain-like"/>
    <property type="match status" value="1"/>
</dbReference>
<evidence type="ECO:0000256" key="3">
    <source>
        <dbReference type="SAM" id="Coils"/>
    </source>
</evidence>
<dbReference type="InterPro" id="IPR003018">
    <property type="entry name" value="GAF"/>
</dbReference>
<dbReference type="SUPFAM" id="SSF55785">
    <property type="entry name" value="PYP-like sensor domain (PAS domain)"/>
    <property type="match status" value="1"/>
</dbReference>
<feature type="domain" description="GAF" evidence="4">
    <location>
        <begin position="24"/>
        <end position="167"/>
    </location>
</feature>
<organism evidence="5 6">
    <name type="scientific">Salegentibacter salegens</name>
    <dbReference type="NCBI Taxonomy" id="143223"/>
    <lineage>
        <taxon>Bacteria</taxon>
        <taxon>Pseudomonadati</taxon>
        <taxon>Bacteroidota</taxon>
        <taxon>Flavobacteriia</taxon>
        <taxon>Flavobacteriales</taxon>
        <taxon>Flavobacteriaceae</taxon>
        <taxon>Salegentibacter</taxon>
    </lineage>
</organism>
<gene>
    <name evidence="5" type="ORF">SAMN05878281_1603</name>
</gene>
<dbReference type="SUPFAM" id="SSF47384">
    <property type="entry name" value="Homodimeric domain of signal transducing histidine kinase"/>
    <property type="match status" value="1"/>
</dbReference>
<evidence type="ECO:0000313" key="5">
    <source>
        <dbReference type="EMBL" id="SHM69005.1"/>
    </source>
</evidence>
<reference evidence="6" key="1">
    <citation type="submission" date="2016-11" db="EMBL/GenBank/DDBJ databases">
        <authorList>
            <person name="Varghese N."/>
            <person name="Submissions S."/>
        </authorList>
    </citation>
    <scope>NUCLEOTIDE SEQUENCE [LARGE SCALE GENOMIC DNA]</scope>
    <source>
        <strain evidence="6">ACAM 48</strain>
    </source>
</reference>
<dbReference type="EC" id="2.7.13.3" evidence="2"/>
<dbReference type="AlphaFoldDB" id="A0A1M7KU31"/>
<dbReference type="Gene3D" id="1.10.287.130">
    <property type="match status" value="1"/>
</dbReference>
<evidence type="ECO:0000259" key="4">
    <source>
        <dbReference type="SMART" id="SM00065"/>
    </source>
</evidence>
<evidence type="ECO:0000313" key="6">
    <source>
        <dbReference type="Proteomes" id="UP000190235"/>
    </source>
</evidence>
<dbReference type="SMART" id="SM00065">
    <property type="entry name" value="GAF"/>
    <property type="match status" value="1"/>
</dbReference>
<dbReference type="Gene3D" id="3.30.450.40">
    <property type="match status" value="1"/>
</dbReference>
<dbReference type="InterPro" id="IPR035965">
    <property type="entry name" value="PAS-like_dom_sf"/>
</dbReference>
<dbReference type="InterPro" id="IPR000014">
    <property type="entry name" value="PAS"/>
</dbReference>
<keyword evidence="3" id="KW-0175">Coiled coil</keyword>
<proteinExistence type="predicted"/>
<dbReference type="CDD" id="cd00082">
    <property type="entry name" value="HisKA"/>
    <property type="match status" value="1"/>
</dbReference>
<sequence>MKKSKELEEKRLADLQSYEILDTLPEKELDDLAEIASAICDTPISLITFLDEKRQWFKAKKGLAVNETSRQASFCQYTLNKPEEILVVNDALKDNRFKDTSLVTGDPRIRFYAGAPLKTPSGNVLGSLCVIDKKPREISEKQKRALTLLAQKIMNFLDNRKTLIKQEQAMERKSKSLIKLTNNIPAGIFQLRMTPDGRLKFIFLSQGMKEIHPSIDLDEWIKDPTVGYSIIHPEDLSEFIKSLEESHKHLSLWYHEYRVKDNNGFKWHVVRARPEKQVNGTVEWYGSFQDISKYIEYEEAMEQISFDISHVLRKPVTSLLGLINLMTSAKKLNEDSMKEYSNHIDEVAKELEEFTNKLNDIYSTKKKKISGYYKNTYGGS</sequence>
<dbReference type="STRING" id="143223.SAMN05878281_1603"/>
<dbReference type="RefSeq" id="WP_079734767.1">
    <property type="nucleotide sequence ID" value="NZ_LT670848.1"/>
</dbReference>
<dbReference type="GO" id="GO:0000155">
    <property type="term" value="F:phosphorelay sensor kinase activity"/>
    <property type="evidence" value="ECO:0007669"/>
    <property type="project" value="InterPro"/>
</dbReference>
<dbReference type="EMBL" id="LT670848">
    <property type="protein sequence ID" value="SHM69005.1"/>
    <property type="molecule type" value="Genomic_DNA"/>
</dbReference>
<feature type="coiled-coil region" evidence="3">
    <location>
        <begin position="337"/>
        <end position="364"/>
    </location>
</feature>
<dbReference type="PANTHER" id="PTHR43102">
    <property type="entry name" value="SLR1143 PROTEIN"/>
    <property type="match status" value="1"/>
</dbReference>
<dbReference type="Pfam" id="PF01590">
    <property type="entry name" value="GAF"/>
    <property type="match status" value="1"/>
</dbReference>
<dbReference type="InterPro" id="IPR003661">
    <property type="entry name" value="HisK_dim/P_dom"/>
</dbReference>
<dbReference type="InterPro" id="IPR036097">
    <property type="entry name" value="HisK_dim/P_sf"/>
</dbReference>
<evidence type="ECO:0000256" key="1">
    <source>
        <dbReference type="ARBA" id="ARBA00000085"/>
    </source>
</evidence>
<accession>A0A1M7KU31</accession>
<dbReference type="OrthoDB" id="9811889at2"/>
<keyword evidence="6" id="KW-1185">Reference proteome</keyword>
<protein>
    <recommendedName>
        <fullName evidence="2">histidine kinase</fullName>
        <ecNumber evidence="2">2.7.13.3</ecNumber>
    </recommendedName>
</protein>
<comment type="catalytic activity">
    <reaction evidence="1">
        <text>ATP + protein L-histidine = ADP + protein N-phospho-L-histidine.</text>
        <dbReference type="EC" id="2.7.13.3"/>
    </reaction>
</comment>
<dbReference type="InterPro" id="IPR029016">
    <property type="entry name" value="GAF-like_dom_sf"/>
</dbReference>
<dbReference type="Gene3D" id="3.30.450.20">
    <property type="entry name" value="PAS domain"/>
    <property type="match status" value="1"/>
</dbReference>
<evidence type="ECO:0000256" key="2">
    <source>
        <dbReference type="ARBA" id="ARBA00012438"/>
    </source>
</evidence>
<dbReference type="CDD" id="cd00130">
    <property type="entry name" value="PAS"/>
    <property type="match status" value="1"/>
</dbReference>
<dbReference type="PANTHER" id="PTHR43102:SF2">
    <property type="entry name" value="GAF DOMAIN-CONTAINING PROTEIN"/>
    <property type="match status" value="1"/>
</dbReference>
<name>A0A1M7KU31_9FLAO</name>
<dbReference type="Proteomes" id="UP000190235">
    <property type="component" value="Chromosome I"/>
</dbReference>